<dbReference type="PROSITE" id="PS50930">
    <property type="entry name" value="HTH_LYTTR"/>
    <property type="match status" value="1"/>
</dbReference>
<dbReference type="PANTHER" id="PTHR37299:SF1">
    <property type="entry name" value="STAGE 0 SPORULATION PROTEIN A HOMOLOG"/>
    <property type="match status" value="1"/>
</dbReference>
<reference evidence="2 3" key="1">
    <citation type="submission" date="2019-08" db="EMBL/GenBank/DDBJ databases">
        <authorList>
            <person name="Lei W."/>
        </authorList>
    </citation>
    <scope>NUCLEOTIDE SEQUENCE [LARGE SCALE GENOMIC DNA]</scope>
    <source>
        <strain evidence="2 3">CCUG 66496</strain>
    </source>
</reference>
<dbReference type="EMBL" id="VOHL01000001">
    <property type="protein sequence ID" value="TWS98793.1"/>
    <property type="molecule type" value="Genomic_DNA"/>
</dbReference>
<name>A0A5C5SF81_9STRE</name>
<comment type="caution">
    <text evidence="2">The sequence shown here is derived from an EMBL/GenBank/DDBJ whole genome shotgun (WGS) entry which is preliminary data.</text>
</comment>
<proteinExistence type="predicted"/>
<sequence length="110" mass="13257">MKFMIIKTRQETKKILFKDILYIISHPNKAHHVQIVTKEDVYSCPQTLKNLEELYSEDLIRCHRRCLVNISKICSVNRQEKIILLGENGDYCVTFSRRRHQEILQKWLRK</sequence>
<dbReference type="GO" id="GO:0003677">
    <property type="term" value="F:DNA binding"/>
    <property type="evidence" value="ECO:0007669"/>
    <property type="project" value="InterPro"/>
</dbReference>
<dbReference type="RefSeq" id="WP_146565711.1">
    <property type="nucleotide sequence ID" value="NZ_VOHL01000001.1"/>
</dbReference>
<dbReference type="InterPro" id="IPR007492">
    <property type="entry name" value="LytTR_DNA-bd_dom"/>
</dbReference>
<evidence type="ECO:0000259" key="1">
    <source>
        <dbReference type="PROSITE" id="PS50930"/>
    </source>
</evidence>
<gene>
    <name evidence="2" type="ORF">FRX57_00845</name>
</gene>
<dbReference type="GO" id="GO:0000156">
    <property type="term" value="F:phosphorelay response regulator activity"/>
    <property type="evidence" value="ECO:0007669"/>
    <property type="project" value="InterPro"/>
</dbReference>
<dbReference type="InterPro" id="IPR046947">
    <property type="entry name" value="LytR-like"/>
</dbReference>
<dbReference type="Pfam" id="PF04397">
    <property type="entry name" value="LytTR"/>
    <property type="match status" value="1"/>
</dbReference>
<protein>
    <submittedName>
        <fullName evidence="2">LytTR family transcriptional regulator</fullName>
    </submittedName>
</protein>
<keyword evidence="3" id="KW-1185">Reference proteome</keyword>
<dbReference type="SMART" id="SM00850">
    <property type="entry name" value="LytTR"/>
    <property type="match status" value="1"/>
</dbReference>
<dbReference type="PANTHER" id="PTHR37299">
    <property type="entry name" value="TRANSCRIPTIONAL REGULATOR-RELATED"/>
    <property type="match status" value="1"/>
</dbReference>
<accession>A0A5C5SF81</accession>
<dbReference type="OrthoDB" id="9809318at2"/>
<dbReference type="AlphaFoldDB" id="A0A5C5SF81"/>
<feature type="domain" description="HTH LytTR-type" evidence="1">
    <location>
        <begin position="4"/>
        <end position="109"/>
    </location>
</feature>
<evidence type="ECO:0000313" key="2">
    <source>
        <dbReference type="EMBL" id="TWS98793.1"/>
    </source>
</evidence>
<dbReference type="Gene3D" id="2.40.50.1020">
    <property type="entry name" value="LytTr DNA-binding domain"/>
    <property type="match status" value="1"/>
</dbReference>
<dbReference type="Proteomes" id="UP000317430">
    <property type="component" value="Unassembled WGS sequence"/>
</dbReference>
<organism evidence="2 3">
    <name type="scientific">Streptococcus cuniculipharyngis</name>
    <dbReference type="NCBI Taxonomy" id="1562651"/>
    <lineage>
        <taxon>Bacteria</taxon>
        <taxon>Bacillati</taxon>
        <taxon>Bacillota</taxon>
        <taxon>Bacilli</taxon>
        <taxon>Lactobacillales</taxon>
        <taxon>Streptococcaceae</taxon>
        <taxon>Streptococcus</taxon>
    </lineage>
</organism>
<evidence type="ECO:0000313" key="3">
    <source>
        <dbReference type="Proteomes" id="UP000317430"/>
    </source>
</evidence>